<evidence type="ECO:0000313" key="3">
    <source>
        <dbReference type="Proteomes" id="UP000199024"/>
    </source>
</evidence>
<protein>
    <submittedName>
        <fullName evidence="2">Uncharacterized protein</fullName>
    </submittedName>
</protein>
<dbReference type="AlphaFoldDB" id="A0A1I6MZC4"/>
<evidence type="ECO:0000256" key="1">
    <source>
        <dbReference type="SAM" id="Phobius"/>
    </source>
</evidence>
<feature type="transmembrane region" description="Helical" evidence="1">
    <location>
        <begin position="31"/>
        <end position="52"/>
    </location>
</feature>
<name>A0A1I6MZC4_9BACT</name>
<evidence type="ECO:0000313" key="2">
    <source>
        <dbReference type="EMBL" id="SFS21062.1"/>
    </source>
</evidence>
<dbReference type="EMBL" id="FOZL01000002">
    <property type="protein sequence ID" value="SFS21062.1"/>
    <property type="molecule type" value="Genomic_DNA"/>
</dbReference>
<dbReference type="Proteomes" id="UP000199024">
    <property type="component" value="Unassembled WGS sequence"/>
</dbReference>
<gene>
    <name evidence="2" type="ORF">SAMN05421771_4023</name>
</gene>
<reference evidence="2 3" key="1">
    <citation type="submission" date="2016-10" db="EMBL/GenBank/DDBJ databases">
        <authorList>
            <person name="de Groot N.N."/>
        </authorList>
    </citation>
    <scope>NUCLEOTIDE SEQUENCE [LARGE SCALE GENOMIC DNA]</scope>
    <source>
        <strain evidence="2 3">DSM 21001</strain>
    </source>
</reference>
<dbReference type="STRING" id="474950.SAMN05421771_4023"/>
<keyword evidence="3" id="KW-1185">Reference proteome</keyword>
<keyword evidence="1" id="KW-0812">Transmembrane</keyword>
<keyword evidence="1" id="KW-1133">Transmembrane helix</keyword>
<proteinExistence type="predicted"/>
<keyword evidence="1" id="KW-0472">Membrane</keyword>
<sequence length="315" mass="33907">MQANGDRLWLALATSTGVAVDVTLNKYSSVLPWYVVVGLWMIPACLFIIWFWRVERTTSWVKHRFLEHPVSYVLMFLVLIPIGFGITSLMIDKFRKSPALPANISHDVTPHNAIPIPSLSQVPVQISSPAPPPTKRAILASRFKPETPTEPAKVAVASTQNPAIAIPPPPSGGQTCYGSNCFQGTNFGSVQQNQFGPPLPRFTFTEDPATVNSDGIYVMKVHIRTDISVPGAIVGVAFSGPIDLGKGGGPDDPKLVGSSAQQISWGGPLGMNGALVPNSYGFMINMPAAFMPQMDLVITAKSKEPVHVLQVNIVK</sequence>
<organism evidence="2 3">
    <name type="scientific">Granulicella pectinivorans</name>
    <dbReference type="NCBI Taxonomy" id="474950"/>
    <lineage>
        <taxon>Bacteria</taxon>
        <taxon>Pseudomonadati</taxon>
        <taxon>Acidobacteriota</taxon>
        <taxon>Terriglobia</taxon>
        <taxon>Terriglobales</taxon>
        <taxon>Acidobacteriaceae</taxon>
        <taxon>Granulicella</taxon>
    </lineage>
</organism>
<feature type="transmembrane region" description="Helical" evidence="1">
    <location>
        <begin position="72"/>
        <end position="91"/>
    </location>
</feature>
<accession>A0A1I6MZC4</accession>